<evidence type="ECO:0000313" key="1">
    <source>
        <dbReference type="EMBL" id="SHJ78539.1"/>
    </source>
</evidence>
<accession>A0A1M6M512</accession>
<protein>
    <submittedName>
        <fullName evidence="1">Uncharacterized protein</fullName>
    </submittedName>
</protein>
<gene>
    <name evidence="1" type="ORF">SAMN05444280_13022</name>
</gene>
<organism evidence="1 2">
    <name type="scientific">Tangfeifania diversioriginum</name>
    <dbReference type="NCBI Taxonomy" id="1168035"/>
    <lineage>
        <taxon>Bacteria</taxon>
        <taxon>Pseudomonadati</taxon>
        <taxon>Bacteroidota</taxon>
        <taxon>Bacteroidia</taxon>
        <taxon>Marinilabiliales</taxon>
        <taxon>Prolixibacteraceae</taxon>
        <taxon>Tangfeifania</taxon>
    </lineage>
</organism>
<sequence>MLIVWVKNAYMKLKKVRLAKGIKISEKKSRTLKRILLLCNTYKLK</sequence>
<dbReference type="EMBL" id="FQZE01000030">
    <property type="protein sequence ID" value="SHJ78539.1"/>
    <property type="molecule type" value="Genomic_DNA"/>
</dbReference>
<proteinExistence type="predicted"/>
<reference evidence="1 2" key="1">
    <citation type="submission" date="2016-11" db="EMBL/GenBank/DDBJ databases">
        <authorList>
            <person name="Jaros S."/>
            <person name="Januszkiewicz K."/>
            <person name="Wedrychowicz H."/>
        </authorList>
    </citation>
    <scope>NUCLEOTIDE SEQUENCE [LARGE SCALE GENOMIC DNA]</scope>
    <source>
        <strain evidence="1 2">DSM 27063</strain>
    </source>
</reference>
<name>A0A1M6M512_9BACT</name>
<dbReference type="Proteomes" id="UP000184050">
    <property type="component" value="Unassembled WGS sequence"/>
</dbReference>
<dbReference type="AlphaFoldDB" id="A0A1M6M512"/>
<dbReference type="STRING" id="1168035.SAMN05444280_13022"/>
<keyword evidence="2" id="KW-1185">Reference proteome</keyword>
<evidence type="ECO:0000313" key="2">
    <source>
        <dbReference type="Proteomes" id="UP000184050"/>
    </source>
</evidence>